<feature type="compositionally biased region" description="Basic residues" evidence="1">
    <location>
        <begin position="36"/>
        <end position="50"/>
    </location>
</feature>
<feature type="region of interest" description="Disordered" evidence="1">
    <location>
        <begin position="1"/>
        <end position="58"/>
    </location>
</feature>
<reference evidence="3 4" key="1">
    <citation type="submission" date="2019-03" db="EMBL/GenBank/DDBJ databases">
        <title>Jiella endophytica sp. nov., a novel endophytic bacterium isolated from root of Ficus microcarpa Linn. f.</title>
        <authorList>
            <person name="Tuo L."/>
        </authorList>
    </citation>
    <scope>NUCLEOTIDE SEQUENCE [LARGE SCALE GENOMIC DNA]</scope>
    <source>
        <strain evidence="3 4">CBS5Q-3</strain>
    </source>
</reference>
<evidence type="ECO:0000313" key="4">
    <source>
        <dbReference type="Proteomes" id="UP000298179"/>
    </source>
</evidence>
<evidence type="ECO:0000313" key="3">
    <source>
        <dbReference type="EMBL" id="TFF21740.1"/>
    </source>
</evidence>
<evidence type="ECO:0008006" key="5">
    <source>
        <dbReference type="Google" id="ProtNLM"/>
    </source>
</evidence>
<dbReference type="Pfam" id="PF00839">
    <property type="entry name" value="Cys_rich_FGFR"/>
    <property type="match status" value="1"/>
</dbReference>
<sequence>MGTDGPRPRQCRLLARARPRRPGPARTADPAENRRGKAPHGPHPLHHPRRMTMNETTTPRPLRTATIALVGALACGLVPGVALAQTAMTRAEVKALLKPCVPDYQNYCSDVPRGGGRIFACLVDHEKQLSPACAANLPKMQAAAAQARKTTQ</sequence>
<keyword evidence="2" id="KW-0472">Membrane</keyword>
<name>A0A4Y8RHX4_9HYPH</name>
<keyword evidence="2" id="KW-1133">Transmembrane helix</keyword>
<comment type="caution">
    <text evidence="3">The sequence shown here is derived from an EMBL/GenBank/DDBJ whole genome shotgun (WGS) entry which is preliminary data.</text>
</comment>
<proteinExistence type="predicted"/>
<dbReference type="AlphaFoldDB" id="A0A4Y8RHX4"/>
<dbReference type="EMBL" id="SOZD01000004">
    <property type="protein sequence ID" value="TFF21740.1"/>
    <property type="molecule type" value="Genomic_DNA"/>
</dbReference>
<dbReference type="OrthoDB" id="7060861at2"/>
<protein>
    <recommendedName>
        <fullName evidence="5">Cysteine rich repeat-containing protein</fullName>
    </recommendedName>
</protein>
<dbReference type="InterPro" id="IPR001893">
    <property type="entry name" value="Cys-rich_GLG1_repeat"/>
</dbReference>
<dbReference type="Proteomes" id="UP000298179">
    <property type="component" value="Unassembled WGS sequence"/>
</dbReference>
<evidence type="ECO:0000256" key="1">
    <source>
        <dbReference type="SAM" id="MobiDB-lite"/>
    </source>
</evidence>
<dbReference type="GO" id="GO:0016020">
    <property type="term" value="C:membrane"/>
    <property type="evidence" value="ECO:0007669"/>
    <property type="project" value="InterPro"/>
</dbReference>
<organism evidence="3 4">
    <name type="scientific">Jiella endophytica</name>
    <dbReference type="NCBI Taxonomy" id="2558362"/>
    <lineage>
        <taxon>Bacteria</taxon>
        <taxon>Pseudomonadati</taxon>
        <taxon>Pseudomonadota</taxon>
        <taxon>Alphaproteobacteria</taxon>
        <taxon>Hyphomicrobiales</taxon>
        <taxon>Aurantimonadaceae</taxon>
        <taxon>Jiella</taxon>
    </lineage>
</organism>
<gene>
    <name evidence="3" type="ORF">E3C22_13715</name>
</gene>
<keyword evidence="4" id="KW-1185">Reference proteome</keyword>
<evidence type="ECO:0000256" key="2">
    <source>
        <dbReference type="SAM" id="Phobius"/>
    </source>
</evidence>
<accession>A0A4Y8RHX4</accession>
<keyword evidence="2" id="KW-0812">Transmembrane</keyword>
<feature type="transmembrane region" description="Helical" evidence="2">
    <location>
        <begin position="62"/>
        <end position="84"/>
    </location>
</feature>